<dbReference type="PANTHER" id="PTHR31941">
    <property type="entry name" value="CYTOSKELETAL SIGNALING PROTEIN SLM1"/>
    <property type="match status" value="1"/>
</dbReference>
<feature type="compositionally biased region" description="Acidic residues" evidence="1">
    <location>
        <begin position="124"/>
        <end position="139"/>
    </location>
</feature>
<feature type="region of interest" description="Disordered" evidence="1">
    <location>
        <begin position="159"/>
        <end position="227"/>
    </location>
</feature>
<gene>
    <name evidence="2" type="ORF">MYCIT1_LOCUS2014</name>
</gene>
<dbReference type="PANTHER" id="PTHR31941:SF1">
    <property type="entry name" value="CYTOSKELETAL SIGNALING PROTEIN SLM1"/>
    <property type="match status" value="1"/>
</dbReference>
<dbReference type="EMBL" id="CAVNYO010000028">
    <property type="protein sequence ID" value="CAK5262928.1"/>
    <property type="molecule type" value="Genomic_DNA"/>
</dbReference>
<organism evidence="2 3">
    <name type="scientific">Mycena citricolor</name>
    <dbReference type="NCBI Taxonomy" id="2018698"/>
    <lineage>
        <taxon>Eukaryota</taxon>
        <taxon>Fungi</taxon>
        <taxon>Dikarya</taxon>
        <taxon>Basidiomycota</taxon>
        <taxon>Agaricomycotina</taxon>
        <taxon>Agaricomycetes</taxon>
        <taxon>Agaricomycetidae</taxon>
        <taxon>Agaricales</taxon>
        <taxon>Marasmiineae</taxon>
        <taxon>Mycenaceae</taxon>
        <taxon>Mycena</taxon>
    </lineage>
</organism>
<dbReference type="InterPro" id="IPR011993">
    <property type="entry name" value="PH-like_dom_sf"/>
</dbReference>
<dbReference type="Gene3D" id="2.30.29.30">
    <property type="entry name" value="Pleckstrin-homology domain (PH domain)/Phosphotyrosine-binding domain (PTB)"/>
    <property type="match status" value="1"/>
</dbReference>
<feature type="region of interest" description="Disordered" evidence="1">
    <location>
        <begin position="107"/>
        <end position="139"/>
    </location>
</feature>
<dbReference type="Proteomes" id="UP001295794">
    <property type="component" value="Unassembled WGS sequence"/>
</dbReference>
<sequence length="227" mass="25137">MVPAQIRQRGRACRTRKPAFGLFLPLCTLGPPSNASAQSKLHIEGAKDGSGTTKSGTMRRSLTITRLSGGDLAWGFRSRSREDMMEWWNDIRMLCARYLVSSKKMERSGPVAAAVRSTGHVREEEDSEEGSSIDEKEDDDKLEYVLSAERWVHQTIRTDDLRPDHSRNLSAVDGGANVSHRPSKRQQETALEGRPPHAAEEPSAELEPPVEDAAPAPPVESRLLKDL</sequence>
<dbReference type="AlphaFoldDB" id="A0AAD2Q0L8"/>
<evidence type="ECO:0000313" key="3">
    <source>
        <dbReference type="Proteomes" id="UP001295794"/>
    </source>
</evidence>
<keyword evidence="3" id="KW-1185">Reference proteome</keyword>
<evidence type="ECO:0008006" key="4">
    <source>
        <dbReference type="Google" id="ProtNLM"/>
    </source>
</evidence>
<accession>A0AAD2Q0L8</accession>
<protein>
    <recommendedName>
        <fullName evidence="4">PH domain-containing protein</fullName>
    </recommendedName>
</protein>
<proteinExistence type="predicted"/>
<evidence type="ECO:0000256" key="1">
    <source>
        <dbReference type="SAM" id="MobiDB-lite"/>
    </source>
</evidence>
<comment type="caution">
    <text evidence="2">The sequence shown here is derived from an EMBL/GenBank/DDBJ whole genome shotgun (WGS) entry which is preliminary data.</text>
</comment>
<evidence type="ECO:0000313" key="2">
    <source>
        <dbReference type="EMBL" id="CAK5262928.1"/>
    </source>
</evidence>
<name>A0AAD2Q0L8_9AGAR</name>
<reference evidence="2" key="1">
    <citation type="submission" date="2023-11" db="EMBL/GenBank/DDBJ databases">
        <authorList>
            <person name="De Vega J J."/>
            <person name="De Vega J J."/>
        </authorList>
    </citation>
    <scope>NUCLEOTIDE SEQUENCE</scope>
</reference>